<dbReference type="Pfam" id="PF04542">
    <property type="entry name" value="Sigma70_r2"/>
    <property type="match status" value="1"/>
</dbReference>
<evidence type="ECO:0000313" key="3">
    <source>
        <dbReference type="Proteomes" id="UP001571476"/>
    </source>
</evidence>
<dbReference type="Proteomes" id="UP001571476">
    <property type="component" value="Unassembled WGS sequence"/>
</dbReference>
<gene>
    <name evidence="2" type="ORF">ACEG43_05495</name>
</gene>
<name>A0ABV4SDF7_9ACTN</name>
<dbReference type="RefSeq" id="WP_372561619.1">
    <property type="nucleotide sequence ID" value="NZ_JBGOSP010000002.1"/>
</dbReference>
<proteinExistence type="predicted"/>
<dbReference type="SUPFAM" id="SSF88946">
    <property type="entry name" value="Sigma2 domain of RNA polymerase sigma factors"/>
    <property type="match status" value="1"/>
</dbReference>
<comment type="caution">
    <text evidence="2">The sequence shown here is derived from an EMBL/GenBank/DDBJ whole genome shotgun (WGS) entry which is preliminary data.</text>
</comment>
<dbReference type="EMBL" id="JBGOSP010000002">
    <property type="protein sequence ID" value="MFA3835639.1"/>
    <property type="molecule type" value="Genomic_DNA"/>
</dbReference>
<dbReference type="InterPro" id="IPR007627">
    <property type="entry name" value="RNA_pol_sigma70_r2"/>
</dbReference>
<evidence type="ECO:0000313" key="2">
    <source>
        <dbReference type="EMBL" id="MFA3835639.1"/>
    </source>
</evidence>
<feature type="domain" description="RNA polymerase sigma-70 region 2" evidence="1">
    <location>
        <begin position="3"/>
        <end position="47"/>
    </location>
</feature>
<reference evidence="2 3" key="1">
    <citation type="submission" date="2024-08" db="EMBL/GenBank/DDBJ databases">
        <title>Genome sequence of Streptomyces aureus CACIA-1.46HGO.</title>
        <authorList>
            <person name="Evangelista-Martinez Z."/>
        </authorList>
    </citation>
    <scope>NUCLEOTIDE SEQUENCE [LARGE SCALE GENOMIC DNA]</scope>
    <source>
        <strain evidence="2 3">CACIA-1.46HGO</strain>
    </source>
</reference>
<organism evidence="2 3">
    <name type="scientific">Streptomyces aureus</name>
    <dbReference type="NCBI Taxonomy" id="193461"/>
    <lineage>
        <taxon>Bacteria</taxon>
        <taxon>Bacillati</taxon>
        <taxon>Actinomycetota</taxon>
        <taxon>Actinomycetes</taxon>
        <taxon>Kitasatosporales</taxon>
        <taxon>Streptomycetaceae</taxon>
        <taxon>Streptomyces</taxon>
    </lineage>
</organism>
<sequence length="61" mass="7123">MDFEPYRGELVAYCYRMLVSFHEAEDLLQETMLRAGKARDRYDRTRACVQPGRTGSRPTHA</sequence>
<keyword evidence="3" id="KW-1185">Reference proteome</keyword>
<protein>
    <submittedName>
        <fullName evidence="2">Sigma factor</fullName>
    </submittedName>
</protein>
<dbReference type="Gene3D" id="1.10.1740.10">
    <property type="match status" value="1"/>
</dbReference>
<evidence type="ECO:0000259" key="1">
    <source>
        <dbReference type="Pfam" id="PF04542"/>
    </source>
</evidence>
<accession>A0ABV4SDF7</accession>
<dbReference type="InterPro" id="IPR013325">
    <property type="entry name" value="RNA_pol_sigma_r2"/>
</dbReference>